<reference evidence="2" key="1">
    <citation type="journal article" date="2019" name="Int. J. Syst. Evol. Microbiol.">
        <title>The Global Catalogue of Microorganisms (GCM) 10K type strain sequencing project: providing services to taxonomists for standard genome sequencing and annotation.</title>
        <authorList>
            <consortium name="The Broad Institute Genomics Platform"/>
            <consortium name="The Broad Institute Genome Sequencing Center for Infectious Disease"/>
            <person name="Wu L."/>
            <person name="Ma J."/>
        </authorList>
    </citation>
    <scope>NUCLEOTIDE SEQUENCE [LARGE SCALE GENOMIC DNA]</scope>
    <source>
        <strain evidence="2">CCUG 60523</strain>
    </source>
</reference>
<protein>
    <submittedName>
        <fullName evidence="1">Uncharacterized protein</fullName>
    </submittedName>
</protein>
<proteinExistence type="predicted"/>
<name>A0ABV8APE1_9BACT</name>
<accession>A0ABV8APE1</accession>
<dbReference type="RefSeq" id="WP_377904674.1">
    <property type="nucleotide sequence ID" value="NZ_JBHRZS010000006.1"/>
</dbReference>
<dbReference type="Proteomes" id="UP001595805">
    <property type="component" value="Unassembled WGS sequence"/>
</dbReference>
<organism evidence="1 2">
    <name type="scientific">Algoriphagus namhaensis</name>
    <dbReference type="NCBI Taxonomy" id="915353"/>
    <lineage>
        <taxon>Bacteria</taxon>
        <taxon>Pseudomonadati</taxon>
        <taxon>Bacteroidota</taxon>
        <taxon>Cytophagia</taxon>
        <taxon>Cytophagales</taxon>
        <taxon>Cyclobacteriaceae</taxon>
        <taxon>Algoriphagus</taxon>
    </lineage>
</organism>
<comment type="caution">
    <text evidence="1">The sequence shown here is derived from an EMBL/GenBank/DDBJ whole genome shotgun (WGS) entry which is preliminary data.</text>
</comment>
<evidence type="ECO:0000313" key="2">
    <source>
        <dbReference type="Proteomes" id="UP001595805"/>
    </source>
</evidence>
<keyword evidence="2" id="KW-1185">Reference proteome</keyword>
<gene>
    <name evidence="1" type="ORF">ACFOSV_06700</name>
</gene>
<evidence type="ECO:0000313" key="1">
    <source>
        <dbReference type="EMBL" id="MFC3879857.1"/>
    </source>
</evidence>
<sequence>MKNPLSASVDFIMRSPVFFVKSARKQLILSSSMGPSISNAEMAGKEA</sequence>
<dbReference type="EMBL" id="JBHRZS010000006">
    <property type="protein sequence ID" value="MFC3879857.1"/>
    <property type="molecule type" value="Genomic_DNA"/>
</dbReference>